<dbReference type="RefSeq" id="WP_029940269.1">
    <property type="nucleotide sequence ID" value="NZ_BSOO01000028.1"/>
</dbReference>
<dbReference type="Proteomes" id="UP001156703">
    <property type="component" value="Unassembled WGS sequence"/>
</dbReference>
<protein>
    <recommendedName>
        <fullName evidence="10">DUF350 domain-containing protein</fullName>
    </recommendedName>
</protein>
<reference evidence="9" key="1">
    <citation type="journal article" date="2019" name="Int. J. Syst. Evol. Microbiol.">
        <title>The Global Catalogue of Microorganisms (GCM) 10K type strain sequencing project: providing services to taxonomists for standard genome sequencing and annotation.</title>
        <authorList>
            <consortium name="The Broad Institute Genomics Platform"/>
            <consortium name="The Broad Institute Genome Sequencing Center for Infectious Disease"/>
            <person name="Wu L."/>
            <person name="Ma J."/>
        </authorList>
    </citation>
    <scope>NUCLEOTIDE SEQUENCE [LARGE SCALE GENOMIC DNA]</scope>
    <source>
        <strain evidence="9">NBRC 102146</strain>
    </source>
</reference>
<gene>
    <name evidence="8" type="ORF">GCM10007925_22570</name>
</gene>
<keyword evidence="9" id="KW-1185">Reference proteome</keyword>
<dbReference type="EMBL" id="BSOO01000028">
    <property type="protein sequence ID" value="GLR48540.1"/>
    <property type="molecule type" value="Genomic_DNA"/>
</dbReference>
<sequence length="69" mass="7425">MLSLNTFLATMLYAFMGIVIFVFSFVLVDKLTPGDLWREIIERKNLAVALLAGSVAIGISTIIAAAVHG</sequence>
<comment type="subcellular location">
    <subcellularLocation>
        <location evidence="1">Cell membrane</location>
        <topology evidence="1">Multi-pass membrane protein</topology>
    </subcellularLocation>
</comment>
<dbReference type="InterPro" id="IPR007140">
    <property type="entry name" value="DUF350"/>
</dbReference>
<feature type="transmembrane region" description="Helical" evidence="7">
    <location>
        <begin position="48"/>
        <end position="67"/>
    </location>
</feature>
<evidence type="ECO:0000256" key="6">
    <source>
        <dbReference type="ARBA" id="ARBA00023136"/>
    </source>
</evidence>
<keyword evidence="6 7" id="KW-0472">Membrane</keyword>
<evidence type="ECO:0000256" key="1">
    <source>
        <dbReference type="ARBA" id="ARBA00004651"/>
    </source>
</evidence>
<organism evidence="8 9">
    <name type="scientific">Sphingomonas astaxanthinifaciens DSM 22298</name>
    <dbReference type="NCBI Taxonomy" id="1123267"/>
    <lineage>
        <taxon>Bacteria</taxon>
        <taxon>Pseudomonadati</taxon>
        <taxon>Pseudomonadota</taxon>
        <taxon>Alphaproteobacteria</taxon>
        <taxon>Sphingomonadales</taxon>
        <taxon>Sphingomonadaceae</taxon>
        <taxon>Sphingomonas</taxon>
    </lineage>
</organism>
<keyword evidence="4 7" id="KW-0812">Transmembrane</keyword>
<keyword evidence="3" id="KW-1003">Cell membrane</keyword>
<name>A0ABQ5Z954_9SPHN</name>
<evidence type="ECO:0000256" key="4">
    <source>
        <dbReference type="ARBA" id="ARBA00022692"/>
    </source>
</evidence>
<evidence type="ECO:0000256" key="5">
    <source>
        <dbReference type="ARBA" id="ARBA00022989"/>
    </source>
</evidence>
<accession>A0ABQ5Z954</accession>
<evidence type="ECO:0008006" key="10">
    <source>
        <dbReference type="Google" id="ProtNLM"/>
    </source>
</evidence>
<keyword evidence="5 7" id="KW-1133">Transmembrane helix</keyword>
<evidence type="ECO:0000256" key="7">
    <source>
        <dbReference type="SAM" id="Phobius"/>
    </source>
</evidence>
<evidence type="ECO:0000313" key="9">
    <source>
        <dbReference type="Proteomes" id="UP001156703"/>
    </source>
</evidence>
<proteinExistence type="inferred from homology"/>
<dbReference type="Pfam" id="PF03994">
    <property type="entry name" value="DUF350"/>
    <property type="match status" value="1"/>
</dbReference>
<evidence type="ECO:0000256" key="2">
    <source>
        <dbReference type="ARBA" id="ARBA00005779"/>
    </source>
</evidence>
<comment type="caution">
    <text evidence="8">The sequence shown here is derived from an EMBL/GenBank/DDBJ whole genome shotgun (WGS) entry which is preliminary data.</text>
</comment>
<feature type="transmembrane region" description="Helical" evidence="7">
    <location>
        <begin position="6"/>
        <end position="28"/>
    </location>
</feature>
<evidence type="ECO:0000313" key="8">
    <source>
        <dbReference type="EMBL" id="GLR48540.1"/>
    </source>
</evidence>
<evidence type="ECO:0000256" key="3">
    <source>
        <dbReference type="ARBA" id="ARBA00022475"/>
    </source>
</evidence>
<comment type="similarity">
    <text evidence="2">Belongs to the UPF0719 family.</text>
</comment>